<dbReference type="Pfam" id="PF02383">
    <property type="entry name" value="Syja_N"/>
    <property type="match status" value="1"/>
</dbReference>
<dbReference type="EMBL" id="KZ988635">
    <property type="protein sequence ID" value="RKP11821.1"/>
    <property type="molecule type" value="Genomic_DNA"/>
</dbReference>
<dbReference type="Proteomes" id="UP000267251">
    <property type="component" value="Unassembled WGS sequence"/>
</dbReference>
<feature type="transmembrane region" description="Helical" evidence="1">
    <location>
        <begin position="523"/>
        <end position="542"/>
    </location>
</feature>
<feature type="domain" description="SAC" evidence="2">
    <location>
        <begin position="77"/>
        <end position="423"/>
    </location>
</feature>
<dbReference type="PANTHER" id="PTHR45662:SF2">
    <property type="entry name" value="PHOSPHATIDYLINOSITOL-3-PHOSPHATASE SAC1"/>
    <property type="match status" value="1"/>
</dbReference>
<proteinExistence type="predicted"/>
<dbReference type="GO" id="GO:0043812">
    <property type="term" value="F:phosphatidylinositol-4-phosphate phosphatase activity"/>
    <property type="evidence" value="ECO:0007669"/>
    <property type="project" value="TreeGrafter"/>
</dbReference>
<keyword evidence="4" id="KW-1185">Reference proteome</keyword>
<keyword evidence="1" id="KW-1133">Transmembrane helix</keyword>
<dbReference type="GO" id="GO:0005783">
    <property type="term" value="C:endoplasmic reticulum"/>
    <property type="evidence" value="ECO:0007669"/>
    <property type="project" value="TreeGrafter"/>
</dbReference>
<evidence type="ECO:0000259" key="2">
    <source>
        <dbReference type="PROSITE" id="PS50275"/>
    </source>
</evidence>
<protein>
    <submittedName>
        <fullName evidence="3">SacI homology domain-containing protein</fullName>
    </submittedName>
</protein>
<dbReference type="GO" id="GO:0046856">
    <property type="term" value="P:phosphatidylinositol dephosphorylation"/>
    <property type="evidence" value="ECO:0007669"/>
    <property type="project" value="TreeGrafter"/>
</dbReference>
<organism evidence="3 4">
    <name type="scientific">Piptocephalis cylindrospora</name>
    <dbReference type="NCBI Taxonomy" id="1907219"/>
    <lineage>
        <taxon>Eukaryota</taxon>
        <taxon>Fungi</taxon>
        <taxon>Fungi incertae sedis</taxon>
        <taxon>Zoopagomycota</taxon>
        <taxon>Zoopagomycotina</taxon>
        <taxon>Zoopagomycetes</taxon>
        <taxon>Zoopagales</taxon>
        <taxon>Piptocephalidaceae</taxon>
        <taxon>Piptocephalis</taxon>
    </lineage>
</organism>
<accession>A0A4P9Y184</accession>
<evidence type="ECO:0000313" key="4">
    <source>
        <dbReference type="Proteomes" id="UP000267251"/>
    </source>
</evidence>
<dbReference type="OrthoDB" id="405996at2759"/>
<sequence>PLKQFNSIDNVWGLIGFVRLLSGYYLIVISKRELVGRLDDEHDIYRITGARILPFSLNAQNLEQTLASDEALYVAMLERMLTTGVFHYCTTLDLTQTKQRAAETPVASGTTQPIEAMWRRTDTRFHWNHYLQTALRELAGAGVPVDEYMVPVVNGFFEVRQTVINGTSLTFGLFSRRNRFRAGTRFFSRGIDDTGNVSNYVETEQFISLRDSQGVWQHQAYVQTRGSIPVRWAQIVNLKYTPRLHVPPADSQTLKWGRMHFEEQKRLYGPQVLVSLINSHGYEKPMGEAYGQLVEELHDDALHYVPFDFHKECSKMRWHRISLLMDAIEGDLSSERWYAGTVTQEGLQVQERQVGIVRTNCMDCLDRTNVVQSAIGRLILGRQLRSLGILHPDQEITSDVAFEYMFRNVWADNADAVSMAYSGTGALKTDFTRTGKRSHAGALQDLRNSVVRYFKNNYYDGHRQDTYDIFLGNFTPTISHPSPWKAEPTVVSILIPRILAFLGLLLLWQIFFFYESPSFFRTLTYVTILLALVALAIQVALGRSDEFVDWPRLVQL</sequence>
<dbReference type="AlphaFoldDB" id="A0A4P9Y184"/>
<dbReference type="PANTHER" id="PTHR45662">
    <property type="entry name" value="PHOSPHATIDYLINOSITIDE PHOSPHATASE SAC1"/>
    <property type="match status" value="1"/>
</dbReference>
<feature type="transmembrane region" description="Helical" evidence="1">
    <location>
        <begin position="490"/>
        <end position="511"/>
    </location>
</feature>
<dbReference type="InterPro" id="IPR002013">
    <property type="entry name" value="SAC_dom"/>
</dbReference>
<feature type="non-terminal residue" evidence="3">
    <location>
        <position position="556"/>
    </location>
</feature>
<reference evidence="4" key="1">
    <citation type="journal article" date="2018" name="Nat. Microbiol.">
        <title>Leveraging single-cell genomics to expand the fungal tree of life.</title>
        <authorList>
            <person name="Ahrendt S.R."/>
            <person name="Quandt C.A."/>
            <person name="Ciobanu D."/>
            <person name="Clum A."/>
            <person name="Salamov A."/>
            <person name="Andreopoulos B."/>
            <person name="Cheng J.F."/>
            <person name="Woyke T."/>
            <person name="Pelin A."/>
            <person name="Henrissat B."/>
            <person name="Reynolds N.K."/>
            <person name="Benny G.L."/>
            <person name="Smith M.E."/>
            <person name="James T.Y."/>
            <person name="Grigoriev I.V."/>
        </authorList>
    </citation>
    <scope>NUCLEOTIDE SEQUENCE [LARGE SCALE GENOMIC DNA]</scope>
</reference>
<keyword evidence="1" id="KW-0472">Membrane</keyword>
<dbReference type="PROSITE" id="PS50275">
    <property type="entry name" value="SAC"/>
    <property type="match status" value="1"/>
</dbReference>
<keyword evidence="1" id="KW-0812">Transmembrane</keyword>
<gene>
    <name evidence="3" type="ORF">BJ684DRAFT_5347</name>
</gene>
<evidence type="ECO:0000313" key="3">
    <source>
        <dbReference type="EMBL" id="RKP11821.1"/>
    </source>
</evidence>
<feature type="non-terminal residue" evidence="3">
    <location>
        <position position="1"/>
    </location>
</feature>
<evidence type="ECO:0000256" key="1">
    <source>
        <dbReference type="SAM" id="Phobius"/>
    </source>
</evidence>
<name>A0A4P9Y184_9FUNG</name>